<dbReference type="PROSITE" id="PS00107">
    <property type="entry name" value="PROTEIN_KINASE_ATP"/>
    <property type="match status" value="1"/>
</dbReference>
<dbReference type="KEGG" id="pmrn:116939135"/>
<dbReference type="GO" id="GO:0005737">
    <property type="term" value="C:cytoplasm"/>
    <property type="evidence" value="ECO:0007669"/>
    <property type="project" value="TreeGrafter"/>
</dbReference>
<keyword evidence="7 17" id="KW-0418">Kinase</keyword>
<comment type="catalytic activity">
    <reaction evidence="11">
        <text>L-seryl-[protein] + ATP = O-phospho-L-seryl-[protein] + ADP + H(+)</text>
        <dbReference type="Rhea" id="RHEA:17989"/>
        <dbReference type="Rhea" id="RHEA-COMP:9863"/>
        <dbReference type="Rhea" id="RHEA-COMP:11604"/>
        <dbReference type="ChEBI" id="CHEBI:15378"/>
        <dbReference type="ChEBI" id="CHEBI:29999"/>
        <dbReference type="ChEBI" id="CHEBI:30616"/>
        <dbReference type="ChEBI" id="CHEBI:83421"/>
        <dbReference type="ChEBI" id="CHEBI:456216"/>
        <dbReference type="EC" id="2.7.11.1"/>
    </reaction>
</comment>
<evidence type="ECO:0000313" key="16">
    <source>
        <dbReference type="Proteomes" id="UP001318040"/>
    </source>
</evidence>
<keyword evidence="8 13" id="KW-0067">ATP-binding</keyword>
<dbReference type="GO" id="GO:0004674">
    <property type="term" value="F:protein serine/threonine kinase activity"/>
    <property type="evidence" value="ECO:0007669"/>
    <property type="project" value="UniProtKB-KW"/>
</dbReference>
<dbReference type="EC" id="2.7.11.1" evidence="2"/>
<dbReference type="CTD" id="27148"/>
<dbReference type="InterPro" id="IPR000719">
    <property type="entry name" value="Prot_kinase_dom"/>
</dbReference>
<dbReference type="SMART" id="SM00185">
    <property type="entry name" value="ARM"/>
    <property type="match status" value="4"/>
</dbReference>
<keyword evidence="4" id="KW-0723">Serine/threonine-protein kinase</keyword>
<dbReference type="PROSITE" id="PS00108">
    <property type="entry name" value="PROTEIN_KINASE_ST"/>
    <property type="match status" value="1"/>
</dbReference>
<dbReference type="RefSeq" id="XP_032803051.1">
    <property type="nucleotide sequence ID" value="XM_032947160.1"/>
</dbReference>
<dbReference type="InterPro" id="IPR016024">
    <property type="entry name" value="ARM-type_fold"/>
</dbReference>
<dbReference type="Gene3D" id="1.10.510.10">
    <property type="entry name" value="Transferase(Phosphotransferase) domain 1"/>
    <property type="match status" value="1"/>
</dbReference>
<evidence type="ECO:0000256" key="11">
    <source>
        <dbReference type="ARBA" id="ARBA00048679"/>
    </source>
</evidence>
<dbReference type="Gene3D" id="1.25.10.10">
    <property type="entry name" value="Leucine-rich Repeat Variant"/>
    <property type="match status" value="2"/>
</dbReference>
<keyword evidence="16" id="KW-1185">Reference proteome</keyword>
<evidence type="ECO:0000256" key="10">
    <source>
        <dbReference type="ARBA" id="ARBA00047899"/>
    </source>
</evidence>
<proteinExistence type="predicted"/>
<evidence type="ECO:0000256" key="1">
    <source>
        <dbReference type="ARBA" id="ARBA00004245"/>
    </source>
</evidence>
<dbReference type="GO" id="GO:0007224">
    <property type="term" value="P:smoothened signaling pathway"/>
    <property type="evidence" value="ECO:0007669"/>
    <property type="project" value="TreeGrafter"/>
</dbReference>
<protein>
    <recommendedName>
        <fullName evidence="2">non-specific serine/threonine protein kinase</fullName>
        <ecNumber evidence="2">2.7.11.1</ecNumber>
    </recommendedName>
    <alternativeName>
        <fullName evidence="12">Fused homolog</fullName>
    </alternativeName>
</protein>
<dbReference type="PANTHER" id="PTHR22983">
    <property type="entry name" value="PROTEIN KINASE RELATED"/>
    <property type="match status" value="1"/>
</dbReference>
<evidence type="ECO:0000256" key="3">
    <source>
        <dbReference type="ARBA" id="ARBA00022490"/>
    </source>
</evidence>
<dbReference type="PANTHER" id="PTHR22983:SF6">
    <property type="entry name" value="SERINE_THREONINE-PROTEIN KINASE 36"/>
    <property type="match status" value="1"/>
</dbReference>
<sequence>MVLAAILHQGRSGEGVRRKLAAAASEQRHCPCRHGYCDVSSSESKLPSRSCVKYITAAPFKNSSNSQTWEHFWPRTMEKYHVLEMIGEGSFGKVYKGRKRYTGQVVALKFIPKVGRSDKELRNLRREIDIMRGLQHPNIVQMLDSFETDKEVVVVTDYAEGELFQILEDDGNLPEEQVREIACQLVSALYYLHSHRILHRDMKPQNILLGKGGVVKLCDFGFARAMSINTLVLTSIKGTPLYMSPELVEEKPYDHTADLWSMGCILYELFVGTPPFYTNSIFQLVSLIIKDPVKWPKNMSSEFRNFLQGLLTKEPKLRLSWPALLHHPFVAGKVIVLDDISAEETNPLTEDLSPELQAQKEKQAAELAPTSGQSKILRKARQKMAEVAKNKEKDNQCGNAPQRQRGVLEEKASSHSALSSKHKSMAKQAVSSADTLAVKQVGDAKKDDWQMENRPPTPKVDRIGADYAKEFPEVEVGSRTLTRQDPSAVPGRANGSIDNVDLDNEEMDSDDEWQHFIEATDPTNLQLTTPMTLLSDAEFLTRIRARLRDSSTQVLDGMLEGASRLRPVLHVITNLLATKCDSELLYTFCCSLELPHHSLMLLEQILASTSVRQQPWCLAVLLDLIALLIAYFASDFNTNPNICSESYERFGKSAEEYIKILQKLMNQSIDTDLRLTEQAMLCLVYLCESMDANSSPVSADFYSSLLSNNSALIQILLLGTQTQPAVQKKIVSHARLDQVSGAFMAAMAALLNFPLKNQPCCVAKTKVVEFIVESLMEPTQHHLIEGLVNDLSHPLKASNALRVLYSCCQMSGSMCKVLADTPKFFISTLHILQGKMELTDIVSSQAFELVLHLFTVLLVQLGQVPPELEEMAKYIGSIFVDSQLITHICATGILISQMTSLGSAAEVNFEVLLNSSKAALTSHIELFIRFPYGFGVCDGLLQLLLQFLCEGERELVQGFAETEVWNLMWHQLAVGLHLSVCGPVMEGDTPRSDAPGLAPDWTLISPIGTLALLNLAQFVFAQEPQHCIILLSRSNSVVAAVLLKLLTQDFLIHLSSPEVKDQYDLSLSSLVGSVVLLTCQILCFPFAMDVEDAMLTDVLTTLRDTQILTRLMQVCMHQLSEKQLEVPLGLVSRLVLSNAEFLTEFVRLMSEQETAKYLSRLLASPSCPPATLVDVLSIFSHVARTTPECVDQLLKLFSGNELSTGSLSQMSGFSLLLRVLSHERSTVRAQACGLVGNLLRHSAAPCGSLAVGGSEVLSQLTACLADGEDGVRRSASLALGNAAYHGAGLDASALAPTVPHITRLLQDPLVRIRCNAAAALGNLGAVEGLREQLVSCRAPQQLVAVACDDVHLSVREAALVALRSMSRSQKLREVLVNMKAQDKLSASMGSMRPITRAPASGFVADQSSTLAVSHHCVKLIHVLQA</sequence>
<organism evidence="16 17">
    <name type="scientific">Petromyzon marinus</name>
    <name type="common">Sea lamprey</name>
    <dbReference type="NCBI Taxonomy" id="7757"/>
    <lineage>
        <taxon>Eukaryota</taxon>
        <taxon>Metazoa</taxon>
        <taxon>Chordata</taxon>
        <taxon>Craniata</taxon>
        <taxon>Vertebrata</taxon>
        <taxon>Cyclostomata</taxon>
        <taxon>Hyperoartia</taxon>
        <taxon>Petromyzontiformes</taxon>
        <taxon>Petromyzontidae</taxon>
        <taxon>Petromyzon</taxon>
    </lineage>
</organism>
<dbReference type="SUPFAM" id="SSF48371">
    <property type="entry name" value="ARM repeat"/>
    <property type="match status" value="2"/>
</dbReference>
<dbReference type="InterPro" id="IPR008271">
    <property type="entry name" value="Ser/Thr_kinase_AS"/>
</dbReference>
<evidence type="ECO:0000256" key="2">
    <source>
        <dbReference type="ARBA" id="ARBA00012513"/>
    </source>
</evidence>
<dbReference type="GO" id="GO:0005524">
    <property type="term" value="F:ATP binding"/>
    <property type="evidence" value="ECO:0007669"/>
    <property type="project" value="UniProtKB-UniRule"/>
</dbReference>
<dbReference type="InterPro" id="IPR000225">
    <property type="entry name" value="Armadillo"/>
</dbReference>
<evidence type="ECO:0000313" key="17">
    <source>
        <dbReference type="RefSeq" id="XP_032803051.1"/>
    </source>
</evidence>
<keyword evidence="5" id="KW-0808">Transferase</keyword>
<keyword evidence="6 13" id="KW-0547">Nucleotide-binding</keyword>
<feature type="binding site" evidence="13">
    <location>
        <position position="109"/>
    </location>
    <ligand>
        <name>ATP</name>
        <dbReference type="ChEBI" id="CHEBI:30616"/>
    </ligand>
</feature>
<keyword evidence="9" id="KW-0206">Cytoskeleton</keyword>
<dbReference type="CDD" id="cd14002">
    <property type="entry name" value="STKc_STK36"/>
    <property type="match status" value="1"/>
</dbReference>
<dbReference type="InterPro" id="IPR011009">
    <property type="entry name" value="Kinase-like_dom_sf"/>
</dbReference>
<gene>
    <name evidence="17" type="primary">STK36</name>
</gene>
<evidence type="ECO:0000259" key="15">
    <source>
        <dbReference type="PROSITE" id="PS50011"/>
    </source>
</evidence>
<dbReference type="SMART" id="SM00220">
    <property type="entry name" value="S_TKc"/>
    <property type="match status" value="1"/>
</dbReference>
<evidence type="ECO:0000256" key="5">
    <source>
        <dbReference type="ARBA" id="ARBA00022679"/>
    </source>
</evidence>
<dbReference type="FunFam" id="3.30.200.20:FF:000042">
    <property type="entry name" value="Aurora kinase A"/>
    <property type="match status" value="1"/>
</dbReference>
<evidence type="ECO:0000256" key="12">
    <source>
        <dbReference type="ARBA" id="ARBA00075375"/>
    </source>
</evidence>
<evidence type="ECO:0000256" key="9">
    <source>
        <dbReference type="ARBA" id="ARBA00023212"/>
    </source>
</evidence>
<dbReference type="Proteomes" id="UP001318040">
    <property type="component" value="Chromosome 5"/>
</dbReference>
<dbReference type="PROSITE" id="PS50011">
    <property type="entry name" value="PROTEIN_KINASE_DOM"/>
    <property type="match status" value="1"/>
</dbReference>
<comment type="subcellular location">
    <subcellularLocation>
        <location evidence="1">Cytoplasm</location>
        <location evidence="1">Cytoskeleton</location>
    </subcellularLocation>
</comment>
<evidence type="ECO:0000256" key="8">
    <source>
        <dbReference type="ARBA" id="ARBA00022840"/>
    </source>
</evidence>
<feature type="domain" description="Protein kinase" evidence="15">
    <location>
        <begin position="80"/>
        <end position="330"/>
    </location>
</feature>
<dbReference type="GO" id="GO:0005856">
    <property type="term" value="C:cytoskeleton"/>
    <property type="evidence" value="ECO:0007669"/>
    <property type="project" value="UniProtKB-SubCell"/>
</dbReference>
<evidence type="ECO:0000256" key="7">
    <source>
        <dbReference type="ARBA" id="ARBA00022777"/>
    </source>
</evidence>
<evidence type="ECO:0000256" key="4">
    <source>
        <dbReference type="ARBA" id="ARBA00022527"/>
    </source>
</evidence>
<dbReference type="FunFam" id="1.10.510.10:FF:000292">
    <property type="entry name" value="Serine/threonine-protein kinase 36"/>
    <property type="match status" value="1"/>
</dbReference>
<keyword evidence="3" id="KW-0963">Cytoplasm</keyword>
<evidence type="ECO:0000256" key="6">
    <source>
        <dbReference type="ARBA" id="ARBA00022741"/>
    </source>
</evidence>
<dbReference type="Pfam" id="PF00069">
    <property type="entry name" value="Pkinase"/>
    <property type="match status" value="1"/>
</dbReference>
<accession>A0AAJ7SP97</accession>
<evidence type="ECO:0000256" key="14">
    <source>
        <dbReference type="SAM" id="MobiDB-lite"/>
    </source>
</evidence>
<evidence type="ECO:0000256" key="13">
    <source>
        <dbReference type="PROSITE-ProRule" id="PRU10141"/>
    </source>
</evidence>
<dbReference type="GeneID" id="116939135"/>
<reference evidence="17" key="1">
    <citation type="submission" date="2025-08" db="UniProtKB">
        <authorList>
            <consortium name="RefSeq"/>
        </authorList>
    </citation>
    <scope>IDENTIFICATION</scope>
    <source>
        <tissue evidence="17">Sperm</tissue>
    </source>
</reference>
<dbReference type="InterPro" id="IPR017441">
    <property type="entry name" value="Protein_kinase_ATP_BS"/>
</dbReference>
<feature type="region of interest" description="Disordered" evidence="14">
    <location>
        <begin position="387"/>
        <end position="433"/>
    </location>
</feature>
<dbReference type="InterPro" id="IPR011989">
    <property type="entry name" value="ARM-like"/>
</dbReference>
<dbReference type="SUPFAM" id="SSF56112">
    <property type="entry name" value="Protein kinase-like (PK-like)"/>
    <property type="match status" value="1"/>
</dbReference>
<name>A0AAJ7SP97_PETMA</name>
<comment type="catalytic activity">
    <reaction evidence="10">
        <text>L-threonyl-[protein] + ATP = O-phospho-L-threonyl-[protein] + ADP + H(+)</text>
        <dbReference type="Rhea" id="RHEA:46608"/>
        <dbReference type="Rhea" id="RHEA-COMP:11060"/>
        <dbReference type="Rhea" id="RHEA-COMP:11605"/>
        <dbReference type="ChEBI" id="CHEBI:15378"/>
        <dbReference type="ChEBI" id="CHEBI:30013"/>
        <dbReference type="ChEBI" id="CHEBI:30616"/>
        <dbReference type="ChEBI" id="CHEBI:61977"/>
        <dbReference type="ChEBI" id="CHEBI:456216"/>
        <dbReference type="EC" id="2.7.11.1"/>
    </reaction>
</comment>